<reference evidence="2 3" key="1">
    <citation type="submission" date="2015-07" db="EMBL/GenBank/DDBJ databases">
        <title>Comparative genomics of the Sigatoka disease complex on banana suggests a link between parallel evolutionary changes in Pseudocercospora fijiensis and Pseudocercospora eumusae and increased virulence on the banana host.</title>
        <authorList>
            <person name="Chang T.-C."/>
            <person name="Salvucci A."/>
            <person name="Crous P.W."/>
            <person name="Stergiopoulos I."/>
        </authorList>
    </citation>
    <scope>NUCLEOTIDE SEQUENCE [LARGE SCALE GENOMIC DNA]</scope>
    <source>
        <strain evidence="2 3">CBS 116634</strain>
    </source>
</reference>
<evidence type="ECO:0000259" key="1">
    <source>
        <dbReference type="Pfam" id="PF06985"/>
    </source>
</evidence>
<dbReference type="AlphaFoldDB" id="A0A139IIL5"/>
<keyword evidence="3" id="KW-1185">Reference proteome</keyword>
<dbReference type="OrthoDB" id="3921930at2759"/>
<protein>
    <recommendedName>
        <fullName evidence="1">Heterokaryon incompatibility domain-containing protein</fullName>
    </recommendedName>
</protein>
<proteinExistence type="predicted"/>
<dbReference type="STRING" id="113226.A0A139IIL5"/>
<dbReference type="Pfam" id="PF06985">
    <property type="entry name" value="HET"/>
    <property type="match status" value="1"/>
</dbReference>
<feature type="domain" description="Heterokaryon incompatibility" evidence="1">
    <location>
        <begin position="27"/>
        <end position="204"/>
    </location>
</feature>
<name>A0A139IIL5_9PEZI</name>
<dbReference type="PANTHER" id="PTHR24148">
    <property type="entry name" value="ANKYRIN REPEAT DOMAIN-CONTAINING PROTEIN 39 HOMOLOG-RELATED"/>
    <property type="match status" value="1"/>
</dbReference>
<organism evidence="2 3">
    <name type="scientific">Pseudocercospora musae</name>
    <dbReference type="NCBI Taxonomy" id="113226"/>
    <lineage>
        <taxon>Eukaryota</taxon>
        <taxon>Fungi</taxon>
        <taxon>Dikarya</taxon>
        <taxon>Ascomycota</taxon>
        <taxon>Pezizomycotina</taxon>
        <taxon>Dothideomycetes</taxon>
        <taxon>Dothideomycetidae</taxon>
        <taxon>Mycosphaerellales</taxon>
        <taxon>Mycosphaerellaceae</taxon>
        <taxon>Pseudocercospora</taxon>
    </lineage>
</organism>
<evidence type="ECO:0000313" key="3">
    <source>
        <dbReference type="Proteomes" id="UP000073492"/>
    </source>
</evidence>
<dbReference type="InterPro" id="IPR052895">
    <property type="entry name" value="HetReg/Transcr_Mod"/>
</dbReference>
<dbReference type="PANTHER" id="PTHR24148:SF64">
    <property type="entry name" value="HETEROKARYON INCOMPATIBILITY DOMAIN-CONTAINING PROTEIN"/>
    <property type="match status" value="1"/>
</dbReference>
<gene>
    <name evidence="2" type="ORF">AC579_9100</name>
</gene>
<comment type="caution">
    <text evidence="2">The sequence shown here is derived from an EMBL/GenBank/DDBJ whole genome shotgun (WGS) entry which is preliminary data.</text>
</comment>
<dbReference type="InterPro" id="IPR010730">
    <property type="entry name" value="HET"/>
</dbReference>
<evidence type="ECO:0000313" key="2">
    <source>
        <dbReference type="EMBL" id="KXT14549.1"/>
    </source>
</evidence>
<sequence>MGSRYRWRQDPNPAARAVISLHSEEEYEALSYTWDAPWHGQDLAVGTLYISDTPFRITGNLAGALKQLRPRRTIRALWVDAVCINQQDNVERAHHVHIMASIYARAKRVIAWLGDESEHVSYAFALAASASEQNQYTYIHGVGERRAKARRRRERRLLNVVEHLLKALEQKHDDDIQAQADEVERLWQSVTSRRYFERRWVLQELAWATGITFVCGLDSISYHELIKYITGNHWTTMTDGFQCSNLVRFFEKLQSTRENLRSQSILDLLYTFQAWRCADDRDRIAALMGLFKGSIGNFTMNYDISCEALYTNFTVSLIDARSLELDYVPHIVQAAAFQAAERQQTATNLPSWVPDWRMKVPKPAEHFRWCQGTFEASAIGILDAYLPVYGTVGHNLYICGPMWSDFEIEDENMEILCLVLRAVDDGECHVIAGACPVFPEGMLPAPDHSVKQFWIL</sequence>
<dbReference type="Proteomes" id="UP000073492">
    <property type="component" value="Unassembled WGS sequence"/>
</dbReference>
<accession>A0A139IIL5</accession>
<dbReference type="EMBL" id="LFZO01000079">
    <property type="protein sequence ID" value="KXT14549.1"/>
    <property type="molecule type" value="Genomic_DNA"/>
</dbReference>